<evidence type="ECO:0000313" key="2">
    <source>
        <dbReference type="EMBL" id="SPU38223.1"/>
    </source>
</evidence>
<feature type="region of interest" description="Disordered" evidence="1">
    <location>
        <begin position="25"/>
        <end position="52"/>
    </location>
</feature>
<name>A0A2X0ZZ33_9BACI</name>
<evidence type="ECO:0000256" key="1">
    <source>
        <dbReference type="SAM" id="MobiDB-lite"/>
    </source>
</evidence>
<dbReference type="InterPro" id="IPR055726">
    <property type="entry name" value="DUF7302"/>
</dbReference>
<dbReference type="AlphaFoldDB" id="A0A2X0ZZ33"/>
<reference evidence="2 3" key="1">
    <citation type="submission" date="2018-06" db="EMBL/GenBank/DDBJ databases">
        <authorList>
            <consortium name="Pathogen Informatics"/>
            <person name="Doyle S."/>
        </authorList>
    </citation>
    <scope>NUCLEOTIDE SEQUENCE [LARGE SCALE GENOMIC DNA]</scope>
    <source>
        <strain evidence="2 3">NCTC7582</strain>
    </source>
</reference>
<proteinExistence type="predicted"/>
<organism evidence="2 3">
    <name type="scientific">Lysinibacillus capsici</name>
    <dbReference type="NCBI Taxonomy" id="2115968"/>
    <lineage>
        <taxon>Bacteria</taxon>
        <taxon>Bacillati</taxon>
        <taxon>Bacillota</taxon>
        <taxon>Bacilli</taxon>
        <taxon>Bacillales</taxon>
        <taxon>Bacillaceae</taxon>
        <taxon>Lysinibacillus</taxon>
    </lineage>
</organism>
<dbReference type="Pfam" id="PF23976">
    <property type="entry name" value="DUF7302"/>
    <property type="match status" value="1"/>
</dbReference>
<evidence type="ECO:0000313" key="3">
    <source>
        <dbReference type="Proteomes" id="UP000251431"/>
    </source>
</evidence>
<dbReference type="EMBL" id="UAQE01000004">
    <property type="protein sequence ID" value="SPU38223.1"/>
    <property type="molecule type" value="Genomic_DNA"/>
</dbReference>
<protein>
    <submittedName>
        <fullName evidence="2">Uncharacterized protein</fullName>
    </submittedName>
</protein>
<sequence length="52" mass="6001">MFVKNLKTEITWAVTEEHGARLLRTDEFEEVEAPKPKRAPAKKSETDDEAEK</sequence>
<dbReference type="RefSeq" id="WP_181574702.1">
    <property type="nucleotide sequence ID" value="NZ_CP185952.1"/>
</dbReference>
<gene>
    <name evidence="2" type="ORF">NCTC7582_04177</name>
</gene>
<dbReference type="Proteomes" id="UP000251431">
    <property type="component" value="Unassembled WGS sequence"/>
</dbReference>
<accession>A0A2X0ZZ33</accession>